<dbReference type="PANTHER" id="PTHR35091">
    <property type="entry name" value="FLAGELLAR PROTEIN FLIL"/>
    <property type="match status" value="1"/>
</dbReference>
<comment type="subcellular location">
    <subcellularLocation>
        <location evidence="10">Cell inner membrane</location>
    </subcellularLocation>
    <subcellularLocation>
        <location evidence="2">Cell membrane</location>
        <topology evidence="2">Single-pass membrane protein</topology>
    </subcellularLocation>
</comment>
<dbReference type="Proteomes" id="UP000058114">
    <property type="component" value="Chromosome"/>
</dbReference>
<dbReference type="GO" id="GO:0009425">
    <property type="term" value="C:bacterial-type flagellum basal body"/>
    <property type="evidence" value="ECO:0007669"/>
    <property type="project" value="InterPro"/>
</dbReference>
<keyword evidence="5 10" id="KW-0145">Chemotaxis</keyword>
<evidence type="ECO:0000256" key="2">
    <source>
        <dbReference type="ARBA" id="ARBA00004162"/>
    </source>
</evidence>
<evidence type="ECO:0000256" key="4">
    <source>
        <dbReference type="ARBA" id="ARBA00022475"/>
    </source>
</evidence>
<keyword evidence="8 10" id="KW-1133">Transmembrane helix</keyword>
<dbReference type="InterPro" id="IPR005503">
    <property type="entry name" value="FliL"/>
</dbReference>
<evidence type="ECO:0000313" key="12">
    <source>
        <dbReference type="Proteomes" id="UP000058114"/>
    </source>
</evidence>
<reference evidence="11 12" key="2">
    <citation type="journal article" date="2016" name="Genome Announc.">
        <title>Complete Genome Sequence of the Highly Virulent Aeromonas schubertii Strain WL1483, Isolated from Diseased Snakehead Fish (Channa argus) in China.</title>
        <authorList>
            <person name="Liu L."/>
            <person name="Li N."/>
            <person name="Zhang D."/>
            <person name="Fu X."/>
            <person name="Shi C."/>
            <person name="Lin Q."/>
            <person name="Hao G."/>
        </authorList>
    </citation>
    <scope>NUCLEOTIDE SEQUENCE [LARGE SCALE GENOMIC DNA]</scope>
    <source>
        <strain evidence="11 12">WL1483</strain>
    </source>
</reference>
<name>A0A0S2SP18_9GAMM</name>
<protein>
    <recommendedName>
        <fullName evidence="10">Flagellar protein FliL</fullName>
    </recommendedName>
</protein>
<evidence type="ECO:0000256" key="1">
    <source>
        <dbReference type="ARBA" id="ARBA00002254"/>
    </source>
</evidence>
<accession>A0A0S2SP18</accession>
<keyword evidence="9 10" id="KW-0472">Membrane</keyword>
<dbReference type="Pfam" id="PF03748">
    <property type="entry name" value="FliL"/>
    <property type="match status" value="1"/>
</dbReference>
<dbReference type="PATRIC" id="fig|652.5.peg.3653"/>
<evidence type="ECO:0000256" key="6">
    <source>
        <dbReference type="ARBA" id="ARBA00022692"/>
    </source>
</evidence>
<proteinExistence type="inferred from homology"/>
<keyword evidence="7 10" id="KW-0283">Flagellar rotation</keyword>
<sequence>MMRRILIWVAVVIMVISLTLVLGYVGYLKRDKIEVMLGLAEPKPELSATPLFKPLDKFVISLEGGADTHYMVLEVALVTHNPAVLNQLDEQKPLLRNAMVQYFSHRSHDEVRKELQQIKVLQESLLKKLELTLESYGYKTYLDELLITKVVVQ</sequence>
<reference evidence="12" key="1">
    <citation type="submission" date="2015-10" db="EMBL/GenBank/DDBJ databases">
        <title>Complete Genome Sequence of Aeromonas schubertii strain WL1483.</title>
        <authorList>
            <person name="Liu L."/>
        </authorList>
    </citation>
    <scope>NUCLEOTIDE SEQUENCE [LARGE SCALE GENOMIC DNA]</scope>
    <source>
        <strain evidence="12">WL1483</strain>
    </source>
</reference>
<evidence type="ECO:0000256" key="8">
    <source>
        <dbReference type="ARBA" id="ARBA00022989"/>
    </source>
</evidence>
<evidence type="ECO:0000313" key="11">
    <source>
        <dbReference type="EMBL" id="ALP43412.1"/>
    </source>
</evidence>
<evidence type="ECO:0000256" key="5">
    <source>
        <dbReference type="ARBA" id="ARBA00022500"/>
    </source>
</evidence>
<dbReference type="KEGG" id="asr:WL1483_3993"/>
<evidence type="ECO:0000256" key="7">
    <source>
        <dbReference type="ARBA" id="ARBA00022779"/>
    </source>
</evidence>
<feature type="transmembrane region" description="Helical" evidence="10">
    <location>
        <begin position="6"/>
        <end position="27"/>
    </location>
</feature>
<evidence type="ECO:0000256" key="9">
    <source>
        <dbReference type="ARBA" id="ARBA00023136"/>
    </source>
</evidence>
<comment type="similarity">
    <text evidence="3 10">Belongs to the FliL family.</text>
</comment>
<dbReference type="GO" id="GO:0005886">
    <property type="term" value="C:plasma membrane"/>
    <property type="evidence" value="ECO:0007669"/>
    <property type="project" value="UniProtKB-SubCell"/>
</dbReference>
<dbReference type="EMBL" id="CP013067">
    <property type="protein sequence ID" value="ALP43412.1"/>
    <property type="molecule type" value="Genomic_DNA"/>
</dbReference>
<dbReference type="PANTHER" id="PTHR35091:SF2">
    <property type="entry name" value="FLAGELLAR PROTEIN FLIL"/>
    <property type="match status" value="1"/>
</dbReference>
<comment type="function">
    <text evidence="1 10">Controls the rotational direction of flagella during chemotaxis.</text>
</comment>
<organism evidence="11 12">
    <name type="scientific">Aeromonas schubertii</name>
    <dbReference type="NCBI Taxonomy" id="652"/>
    <lineage>
        <taxon>Bacteria</taxon>
        <taxon>Pseudomonadati</taxon>
        <taxon>Pseudomonadota</taxon>
        <taxon>Gammaproteobacteria</taxon>
        <taxon>Aeromonadales</taxon>
        <taxon>Aeromonadaceae</taxon>
        <taxon>Aeromonas</taxon>
    </lineage>
</organism>
<evidence type="ECO:0000256" key="3">
    <source>
        <dbReference type="ARBA" id="ARBA00008281"/>
    </source>
</evidence>
<dbReference type="GO" id="GO:0006935">
    <property type="term" value="P:chemotaxis"/>
    <property type="evidence" value="ECO:0007669"/>
    <property type="project" value="UniProtKB-KW"/>
</dbReference>
<dbReference type="AlphaFoldDB" id="A0A0S2SP18"/>
<keyword evidence="4" id="KW-1003">Cell membrane</keyword>
<keyword evidence="10" id="KW-0997">Cell inner membrane</keyword>
<keyword evidence="6 10" id="KW-0812">Transmembrane</keyword>
<dbReference type="GO" id="GO:0071978">
    <property type="term" value="P:bacterial-type flagellum-dependent swarming motility"/>
    <property type="evidence" value="ECO:0007669"/>
    <property type="project" value="TreeGrafter"/>
</dbReference>
<evidence type="ECO:0000256" key="10">
    <source>
        <dbReference type="RuleBase" id="RU364125"/>
    </source>
</evidence>
<gene>
    <name evidence="11" type="ORF">WL1483_3993</name>
</gene>